<dbReference type="Pfam" id="PF20611">
    <property type="entry name" value="DUF6801"/>
    <property type="match status" value="1"/>
</dbReference>
<keyword evidence="5" id="KW-1185">Reference proteome</keyword>
<dbReference type="EMBL" id="BAAANN010000037">
    <property type="protein sequence ID" value="GAA1982469.1"/>
    <property type="molecule type" value="Genomic_DNA"/>
</dbReference>
<accession>A0ABN2S8R7</accession>
<gene>
    <name evidence="4" type="ORF">GCM10009754_69220</name>
</gene>
<keyword evidence="2" id="KW-0732">Signal</keyword>
<evidence type="ECO:0000313" key="5">
    <source>
        <dbReference type="Proteomes" id="UP001501116"/>
    </source>
</evidence>
<feature type="signal peptide" evidence="2">
    <location>
        <begin position="1"/>
        <end position="32"/>
    </location>
</feature>
<dbReference type="Proteomes" id="UP001501116">
    <property type="component" value="Unassembled WGS sequence"/>
</dbReference>
<evidence type="ECO:0000259" key="3">
    <source>
        <dbReference type="Pfam" id="PF20611"/>
    </source>
</evidence>
<dbReference type="PROSITE" id="PS51318">
    <property type="entry name" value="TAT"/>
    <property type="match status" value="1"/>
</dbReference>
<reference evidence="4 5" key="1">
    <citation type="journal article" date="2019" name="Int. J. Syst. Evol. Microbiol.">
        <title>The Global Catalogue of Microorganisms (GCM) 10K type strain sequencing project: providing services to taxonomists for standard genome sequencing and annotation.</title>
        <authorList>
            <consortium name="The Broad Institute Genomics Platform"/>
            <consortium name="The Broad Institute Genome Sequencing Center for Infectious Disease"/>
            <person name="Wu L."/>
            <person name="Ma J."/>
        </authorList>
    </citation>
    <scope>NUCLEOTIDE SEQUENCE [LARGE SCALE GENOMIC DNA]</scope>
    <source>
        <strain evidence="4 5">JCM 14545</strain>
    </source>
</reference>
<evidence type="ECO:0000256" key="2">
    <source>
        <dbReference type="SAM" id="SignalP"/>
    </source>
</evidence>
<proteinExistence type="predicted"/>
<evidence type="ECO:0000313" key="4">
    <source>
        <dbReference type="EMBL" id="GAA1982469.1"/>
    </source>
</evidence>
<name>A0ABN2S8R7_9PSEU</name>
<sequence>MSTVTRRRTRLLALASAVAVAGVSFVANPAVAGAASAVLPATCPLPGGPSAVTTGLTATFPETTGPGRAIEVGGAGAELVFPEQTVAALKAWGVTTFEGAVDGSLIVRQGSAAEEIALPAVKIPLTKLPAAGELWLPLGAAVPEAKATGGGDVTFEVAKLAPTLKLHAVKDNALVEKDVSCTSEPGPPRKLATVGMLAEDRAPGRVEPGTPRQPSARVALADDPPYNFPPTEPTGWLRYALWIDDSTTTIKKLGSQVKFGRGQFDSVVQIATSKVRGNFRLPPTSSYFVPFRITPATADVEVVQAEEAAGAIQVKFPTSPVDITIKADVVVRNAKVDGVPLDVGPNCRTATPVTIHLKQEIDLRPPKSGGKPTPVSTAYDIPPFAGCQGTEDVSKLLTGLISGPDNPLTMTLNVRCTPADCPPPPKN</sequence>
<organism evidence="4 5">
    <name type="scientific">Amycolatopsis minnesotensis</name>
    <dbReference type="NCBI Taxonomy" id="337894"/>
    <lineage>
        <taxon>Bacteria</taxon>
        <taxon>Bacillati</taxon>
        <taxon>Actinomycetota</taxon>
        <taxon>Actinomycetes</taxon>
        <taxon>Pseudonocardiales</taxon>
        <taxon>Pseudonocardiaceae</taxon>
        <taxon>Amycolatopsis</taxon>
    </lineage>
</organism>
<comment type="caution">
    <text evidence="4">The sequence shown here is derived from an EMBL/GenBank/DDBJ whole genome shotgun (WGS) entry which is preliminary data.</text>
</comment>
<dbReference type="InterPro" id="IPR046542">
    <property type="entry name" value="DUF6801"/>
</dbReference>
<feature type="domain" description="DUF6801" evidence="3">
    <location>
        <begin position="43"/>
        <end position="192"/>
    </location>
</feature>
<protein>
    <recommendedName>
        <fullName evidence="3">DUF6801 domain-containing protein</fullName>
    </recommendedName>
</protein>
<dbReference type="InterPro" id="IPR006311">
    <property type="entry name" value="TAT_signal"/>
</dbReference>
<feature type="chain" id="PRO_5047042243" description="DUF6801 domain-containing protein" evidence="2">
    <location>
        <begin position="33"/>
        <end position="427"/>
    </location>
</feature>
<evidence type="ECO:0000256" key="1">
    <source>
        <dbReference type="SAM" id="MobiDB-lite"/>
    </source>
</evidence>
<feature type="region of interest" description="Disordered" evidence="1">
    <location>
        <begin position="202"/>
        <end position="227"/>
    </location>
</feature>